<dbReference type="GO" id="GO:0004029">
    <property type="term" value="F:aldehyde dehydrogenase (NAD+) activity"/>
    <property type="evidence" value="ECO:0007669"/>
    <property type="project" value="TreeGrafter"/>
</dbReference>
<feature type="domain" description="NAD-dependent epimerase/dehydratase" evidence="1">
    <location>
        <begin position="13"/>
        <end position="226"/>
    </location>
</feature>
<dbReference type="SUPFAM" id="SSF51735">
    <property type="entry name" value="NAD(P)-binding Rossmann-fold domains"/>
    <property type="match status" value="1"/>
</dbReference>
<evidence type="ECO:0000313" key="3">
    <source>
        <dbReference type="Proteomes" id="UP000280668"/>
    </source>
</evidence>
<dbReference type="Gene3D" id="3.40.50.720">
    <property type="entry name" value="NAD(P)-binding Rossmann-like Domain"/>
    <property type="match status" value="1"/>
</dbReference>
<accession>A0A3N2BFL2</accession>
<name>A0A3N2BFL2_9MICO</name>
<dbReference type="AlphaFoldDB" id="A0A3N2BFL2"/>
<dbReference type="PANTHER" id="PTHR48079">
    <property type="entry name" value="PROTEIN YEEZ"/>
    <property type="match status" value="1"/>
</dbReference>
<evidence type="ECO:0000313" key="2">
    <source>
        <dbReference type="EMBL" id="ROR74051.1"/>
    </source>
</evidence>
<sequence>MTTASQGQDVMRVLVTGASGMLGRSVAEALVARGDQVTVLQRRPAGIDGAGEILGSIDDESAVARAVSGQDAVIHLAAKVTMTGDLEEFERVNIHGTRSLLGAARQAGVTRFVHLSTPSVAHTGSSIVGEGAGPADPFGTRGPYARTKAAAEIEALGADSAGFSVVAIRPHIVWGPGDTQLVQRVVDRASAGRLPILGSGAALVDTTYVDDAVSAIVAAVDRAEAPEVHGRAFVVSGGDPRPIADILSAWCEAAGVRPPSRRLPPALAKAAGSAVEGLWTVLPERLTSRLSDDGVPPMTRFLAEQLSTAHWFDIRRTRKALDWEPQIGFEAGTAALARAYRRQHRMLRAR</sequence>
<evidence type="ECO:0000259" key="1">
    <source>
        <dbReference type="Pfam" id="PF01370"/>
    </source>
</evidence>
<dbReference type="InterPro" id="IPR051783">
    <property type="entry name" value="NAD(P)-dependent_oxidoreduct"/>
</dbReference>
<dbReference type="PANTHER" id="PTHR48079:SF6">
    <property type="entry name" value="NAD(P)-BINDING DOMAIN-CONTAINING PROTEIN-RELATED"/>
    <property type="match status" value="1"/>
</dbReference>
<protein>
    <submittedName>
        <fullName evidence="2">Nucleoside-diphosphate-sugar epimerase</fullName>
    </submittedName>
</protein>
<dbReference type="InterPro" id="IPR036291">
    <property type="entry name" value="NAD(P)-bd_dom_sf"/>
</dbReference>
<dbReference type="EMBL" id="RKHK01000001">
    <property type="protein sequence ID" value="ROR74051.1"/>
    <property type="molecule type" value="Genomic_DNA"/>
</dbReference>
<dbReference type="GO" id="GO:0005737">
    <property type="term" value="C:cytoplasm"/>
    <property type="evidence" value="ECO:0007669"/>
    <property type="project" value="TreeGrafter"/>
</dbReference>
<reference evidence="2 3" key="1">
    <citation type="submission" date="2018-11" db="EMBL/GenBank/DDBJ databases">
        <title>Sequencing the genomes of 1000 actinobacteria strains.</title>
        <authorList>
            <person name="Klenk H.-P."/>
        </authorList>
    </citation>
    <scope>NUCLEOTIDE SEQUENCE [LARGE SCALE GENOMIC DNA]</scope>
    <source>
        <strain evidence="2 3">DSM 11294</strain>
    </source>
</reference>
<gene>
    <name evidence="2" type="ORF">EDD31_2448</name>
</gene>
<dbReference type="Proteomes" id="UP000280668">
    <property type="component" value="Unassembled WGS sequence"/>
</dbReference>
<organism evidence="2 3">
    <name type="scientific">Bogoriella caseilytica</name>
    <dbReference type="NCBI Taxonomy" id="56055"/>
    <lineage>
        <taxon>Bacteria</taxon>
        <taxon>Bacillati</taxon>
        <taxon>Actinomycetota</taxon>
        <taxon>Actinomycetes</taxon>
        <taxon>Micrococcales</taxon>
        <taxon>Bogoriellaceae</taxon>
        <taxon>Bogoriella</taxon>
    </lineage>
</organism>
<proteinExistence type="predicted"/>
<dbReference type="Pfam" id="PF01370">
    <property type="entry name" value="Epimerase"/>
    <property type="match status" value="1"/>
</dbReference>
<comment type="caution">
    <text evidence="2">The sequence shown here is derived from an EMBL/GenBank/DDBJ whole genome shotgun (WGS) entry which is preliminary data.</text>
</comment>
<dbReference type="InterPro" id="IPR001509">
    <property type="entry name" value="Epimerase_deHydtase"/>
</dbReference>
<keyword evidence="3" id="KW-1185">Reference proteome</keyword>